<dbReference type="InterPro" id="IPR000700">
    <property type="entry name" value="PAS-assoc_C"/>
</dbReference>
<dbReference type="InterPro" id="IPR036097">
    <property type="entry name" value="HisK_dim/P_sf"/>
</dbReference>
<dbReference type="SMART" id="SM00387">
    <property type="entry name" value="HATPase_c"/>
    <property type="match status" value="1"/>
</dbReference>
<dbReference type="InterPro" id="IPR011006">
    <property type="entry name" value="CheY-like_superfamily"/>
</dbReference>
<dbReference type="GO" id="GO:0000155">
    <property type="term" value="F:phosphorelay sensor kinase activity"/>
    <property type="evidence" value="ECO:0007669"/>
    <property type="project" value="InterPro"/>
</dbReference>
<feature type="domain" description="Response regulatory" evidence="8">
    <location>
        <begin position="1"/>
        <end position="118"/>
    </location>
</feature>
<evidence type="ECO:0000256" key="5">
    <source>
        <dbReference type="ARBA" id="ARBA00022777"/>
    </source>
</evidence>
<gene>
    <name evidence="10" type="ORF">GCM10011379_26550</name>
</gene>
<dbReference type="FunFam" id="3.30.565.10:FF:000006">
    <property type="entry name" value="Sensor histidine kinase WalK"/>
    <property type="match status" value="1"/>
</dbReference>
<evidence type="ECO:0000259" key="9">
    <source>
        <dbReference type="PROSITE" id="PS50113"/>
    </source>
</evidence>
<evidence type="ECO:0000256" key="3">
    <source>
        <dbReference type="ARBA" id="ARBA00022553"/>
    </source>
</evidence>
<evidence type="ECO:0000256" key="4">
    <source>
        <dbReference type="ARBA" id="ARBA00022679"/>
    </source>
</evidence>
<dbReference type="CDD" id="cd00082">
    <property type="entry name" value="HisKA"/>
    <property type="match status" value="1"/>
</dbReference>
<dbReference type="Pfam" id="PF02518">
    <property type="entry name" value="HATPase_c"/>
    <property type="match status" value="1"/>
</dbReference>
<evidence type="ECO:0000313" key="10">
    <source>
        <dbReference type="EMBL" id="GGH69346.1"/>
    </source>
</evidence>
<name>A0A917J1H5_9BACT</name>
<dbReference type="PANTHER" id="PTHR43304">
    <property type="entry name" value="PHYTOCHROME-LIKE PROTEIN CPH1"/>
    <property type="match status" value="1"/>
</dbReference>
<dbReference type="PROSITE" id="PS50113">
    <property type="entry name" value="PAC"/>
    <property type="match status" value="1"/>
</dbReference>
<reference evidence="10" key="2">
    <citation type="submission" date="2020-09" db="EMBL/GenBank/DDBJ databases">
        <authorList>
            <person name="Sun Q."/>
            <person name="Zhou Y."/>
        </authorList>
    </citation>
    <scope>NUCLEOTIDE SEQUENCE</scope>
    <source>
        <strain evidence="10">CGMCC 1.15290</strain>
    </source>
</reference>
<dbReference type="EC" id="2.7.13.3" evidence="2"/>
<proteinExistence type="predicted"/>
<feature type="domain" description="PAC" evidence="9">
    <location>
        <begin position="216"/>
        <end position="268"/>
    </location>
</feature>
<accession>A0A917J1H5</accession>
<dbReference type="InterPro" id="IPR003661">
    <property type="entry name" value="HisK_dim/P_dom"/>
</dbReference>
<dbReference type="SMART" id="SM00388">
    <property type="entry name" value="HisKA"/>
    <property type="match status" value="1"/>
</dbReference>
<dbReference type="SMART" id="SM00448">
    <property type="entry name" value="REC"/>
    <property type="match status" value="1"/>
</dbReference>
<evidence type="ECO:0000256" key="6">
    <source>
        <dbReference type="PROSITE-ProRule" id="PRU00169"/>
    </source>
</evidence>
<feature type="domain" description="Histidine kinase" evidence="7">
    <location>
        <begin position="297"/>
        <end position="521"/>
    </location>
</feature>
<dbReference type="InterPro" id="IPR035965">
    <property type="entry name" value="PAS-like_dom_sf"/>
</dbReference>
<keyword evidence="11" id="KW-1185">Reference proteome</keyword>
<feature type="modified residue" description="4-aspartylphosphate" evidence="6">
    <location>
        <position position="50"/>
    </location>
</feature>
<dbReference type="InterPro" id="IPR004358">
    <property type="entry name" value="Sig_transdc_His_kin-like_C"/>
</dbReference>
<dbReference type="PROSITE" id="PS50109">
    <property type="entry name" value="HIS_KIN"/>
    <property type="match status" value="1"/>
</dbReference>
<comment type="catalytic activity">
    <reaction evidence="1">
        <text>ATP + protein L-histidine = ADP + protein N-phospho-L-histidine.</text>
        <dbReference type="EC" id="2.7.13.3"/>
    </reaction>
</comment>
<dbReference type="Gene3D" id="1.10.287.130">
    <property type="match status" value="1"/>
</dbReference>
<keyword evidence="3 6" id="KW-0597">Phosphoprotein</keyword>
<evidence type="ECO:0000256" key="1">
    <source>
        <dbReference type="ARBA" id="ARBA00000085"/>
    </source>
</evidence>
<dbReference type="PANTHER" id="PTHR43304:SF1">
    <property type="entry name" value="PAC DOMAIN-CONTAINING PROTEIN"/>
    <property type="match status" value="1"/>
</dbReference>
<dbReference type="EMBL" id="BMIB01000003">
    <property type="protein sequence ID" value="GGH69346.1"/>
    <property type="molecule type" value="Genomic_DNA"/>
</dbReference>
<evidence type="ECO:0000259" key="7">
    <source>
        <dbReference type="PROSITE" id="PS50109"/>
    </source>
</evidence>
<protein>
    <recommendedName>
        <fullName evidence="2">histidine kinase</fullName>
        <ecNumber evidence="2">2.7.13.3</ecNumber>
    </recommendedName>
</protein>
<evidence type="ECO:0000256" key="2">
    <source>
        <dbReference type="ARBA" id="ARBA00012438"/>
    </source>
</evidence>
<evidence type="ECO:0000259" key="8">
    <source>
        <dbReference type="PROSITE" id="PS50110"/>
    </source>
</evidence>
<dbReference type="InterPro" id="IPR003594">
    <property type="entry name" value="HATPase_dom"/>
</dbReference>
<dbReference type="Gene3D" id="3.40.50.2300">
    <property type="match status" value="1"/>
</dbReference>
<keyword evidence="4" id="KW-0808">Transferase</keyword>
<dbReference type="RefSeq" id="WP_188952978.1">
    <property type="nucleotide sequence ID" value="NZ_BMIB01000003.1"/>
</dbReference>
<dbReference type="SUPFAM" id="SSF47384">
    <property type="entry name" value="Homodimeric domain of signal transducing histidine kinase"/>
    <property type="match status" value="1"/>
</dbReference>
<comment type="caution">
    <text evidence="10">The sequence shown here is derived from an EMBL/GenBank/DDBJ whole genome shotgun (WGS) entry which is preliminary data.</text>
</comment>
<dbReference type="Pfam" id="PF00512">
    <property type="entry name" value="HisKA"/>
    <property type="match status" value="1"/>
</dbReference>
<sequence length="526" mass="60065">MILIVDDRQENIYSLQKILELNHFEVDSATSGEDALKKILKNTYELIILDVQMPGMDGFEVAETIKGYSRTKDVPIIFLSAVNIEKKFITRGYTSGGIDYIAKPFDPDILLLKVKTFYRLQQQTNELNAIHKALREEIEFRKQAESDLSQSVEELHSILQSIPQIAFTANAGGAIEFINQHWYTYSRDKNVLPKTAPGELSVSDCIREAIGNAGSYVAEVRIRPLEAGEYRFHTLTMTPIRKHDKIVKWVGMFTDIHEQKTANQLLEQRVAERTLQLQNSNYELEATNHELQQFAYIASHDLKEPLRKIHFFSDLIKNRHLKNNTDAMADMDKIIRSSERMRSLIMDILDYSRVSLPEHFEVTDINSVVNDILADMEMLITEKNATVQVATLPALEVNRSQIRQVFQNIVSNALKFSREAATPVIDIKAWLVKEKSFQAQADEGGRYCRIEIMDNGIGFNEKYLDKIFVIFQRLNSREEYEGTGIGLAIVKKIVDTHKGLITAESEEGTGSKFIIVLPVYQNEPLT</sequence>
<evidence type="ECO:0000313" key="11">
    <source>
        <dbReference type="Proteomes" id="UP000627292"/>
    </source>
</evidence>
<keyword evidence="5" id="KW-0418">Kinase</keyword>
<dbReference type="PRINTS" id="PR00344">
    <property type="entry name" value="BCTRLSENSOR"/>
</dbReference>
<dbReference type="InterPro" id="IPR036890">
    <property type="entry name" value="HATPase_C_sf"/>
</dbReference>
<dbReference type="Pfam" id="PF00072">
    <property type="entry name" value="Response_reg"/>
    <property type="match status" value="1"/>
</dbReference>
<dbReference type="Gene3D" id="3.30.450.20">
    <property type="entry name" value="PAS domain"/>
    <property type="match status" value="1"/>
</dbReference>
<organism evidence="10 11">
    <name type="scientific">Filimonas zeae</name>
    <dbReference type="NCBI Taxonomy" id="1737353"/>
    <lineage>
        <taxon>Bacteria</taxon>
        <taxon>Pseudomonadati</taxon>
        <taxon>Bacteroidota</taxon>
        <taxon>Chitinophagia</taxon>
        <taxon>Chitinophagales</taxon>
        <taxon>Chitinophagaceae</taxon>
        <taxon>Filimonas</taxon>
    </lineage>
</organism>
<dbReference type="Gene3D" id="3.30.565.10">
    <property type="entry name" value="Histidine kinase-like ATPase, C-terminal domain"/>
    <property type="match status" value="1"/>
</dbReference>
<dbReference type="SUPFAM" id="SSF55874">
    <property type="entry name" value="ATPase domain of HSP90 chaperone/DNA topoisomerase II/histidine kinase"/>
    <property type="match status" value="1"/>
</dbReference>
<dbReference type="InterPro" id="IPR052162">
    <property type="entry name" value="Sensor_kinase/Photoreceptor"/>
</dbReference>
<dbReference type="Proteomes" id="UP000627292">
    <property type="component" value="Unassembled WGS sequence"/>
</dbReference>
<dbReference type="SUPFAM" id="SSF52172">
    <property type="entry name" value="CheY-like"/>
    <property type="match status" value="1"/>
</dbReference>
<reference evidence="10" key="1">
    <citation type="journal article" date="2014" name="Int. J. Syst. Evol. Microbiol.">
        <title>Complete genome sequence of Corynebacterium casei LMG S-19264T (=DSM 44701T), isolated from a smear-ripened cheese.</title>
        <authorList>
            <consortium name="US DOE Joint Genome Institute (JGI-PGF)"/>
            <person name="Walter F."/>
            <person name="Albersmeier A."/>
            <person name="Kalinowski J."/>
            <person name="Ruckert C."/>
        </authorList>
    </citation>
    <scope>NUCLEOTIDE SEQUENCE</scope>
    <source>
        <strain evidence="10">CGMCC 1.15290</strain>
    </source>
</reference>
<dbReference type="PROSITE" id="PS50110">
    <property type="entry name" value="RESPONSE_REGULATORY"/>
    <property type="match status" value="1"/>
</dbReference>
<dbReference type="InterPro" id="IPR001789">
    <property type="entry name" value="Sig_transdc_resp-reg_receiver"/>
</dbReference>
<dbReference type="AlphaFoldDB" id="A0A917J1H5"/>
<dbReference type="SUPFAM" id="SSF55785">
    <property type="entry name" value="PYP-like sensor domain (PAS domain)"/>
    <property type="match status" value="1"/>
</dbReference>
<dbReference type="InterPro" id="IPR005467">
    <property type="entry name" value="His_kinase_dom"/>
</dbReference>